<evidence type="ECO:0000313" key="1">
    <source>
        <dbReference type="EMBL" id="MBC3535950.1"/>
    </source>
</evidence>
<evidence type="ECO:0000313" key="2">
    <source>
        <dbReference type="Proteomes" id="UP000606870"/>
    </source>
</evidence>
<name>A0ABR6VGZ8_9FIRM</name>
<proteinExistence type="predicted"/>
<dbReference type="Pfam" id="PF06923">
    <property type="entry name" value="GutM"/>
    <property type="match status" value="1"/>
</dbReference>
<gene>
    <name evidence="1" type="ORF">H8J70_01565</name>
</gene>
<organism evidence="1 2">
    <name type="scientific">Megasphaera hominis</name>
    <dbReference type="NCBI Taxonomy" id="159836"/>
    <lineage>
        <taxon>Bacteria</taxon>
        <taxon>Bacillati</taxon>
        <taxon>Bacillota</taxon>
        <taxon>Negativicutes</taxon>
        <taxon>Veillonellales</taxon>
        <taxon>Veillonellaceae</taxon>
        <taxon>Megasphaera</taxon>
    </lineage>
</organism>
<keyword evidence="2" id="KW-1185">Reference proteome</keyword>
<dbReference type="RefSeq" id="WP_186502005.1">
    <property type="nucleotide sequence ID" value="NZ_JACOGK010000003.1"/>
</dbReference>
<protein>
    <submittedName>
        <fullName evidence="1">Transcriptional regulator</fullName>
    </submittedName>
</protein>
<comment type="caution">
    <text evidence="1">The sequence shown here is derived from an EMBL/GenBank/DDBJ whole genome shotgun (WGS) entry which is preliminary data.</text>
</comment>
<reference evidence="1 2" key="1">
    <citation type="submission" date="2020-08" db="EMBL/GenBank/DDBJ databases">
        <authorList>
            <person name="Liu C."/>
            <person name="Sun Q."/>
        </authorList>
    </citation>
    <scope>NUCLEOTIDE SEQUENCE [LARGE SCALE GENOMIC DNA]</scope>
    <source>
        <strain evidence="1 2">NSJ-59</strain>
    </source>
</reference>
<dbReference type="EMBL" id="JACOGK010000003">
    <property type="protein sequence ID" value="MBC3535950.1"/>
    <property type="molecule type" value="Genomic_DNA"/>
</dbReference>
<accession>A0ABR6VGZ8</accession>
<dbReference type="Proteomes" id="UP000606870">
    <property type="component" value="Unassembled WGS sequence"/>
</dbReference>
<dbReference type="InterPro" id="IPR009693">
    <property type="entry name" value="Glucitol_operon_activator"/>
</dbReference>
<sequence length="141" mass="16053">MQKEWLFALFFMLMVMQAVGVRLQVRAYRQAVSHLRRRGYVGIGGGRRRLGPGTIVLLACSGDGTIVGAETMQGMTIFSRFRERPDLYGRTVYDFKNELNTYPAKKRKQYKGYEQAADALIGRLQKEAAARQKENSQLEKA</sequence>